<name>A0A399FCG0_9DEIN</name>
<dbReference type="InterPro" id="IPR018739">
    <property type="entry name" value="DUF2281"/>
</dbReference>
<dbReference type="EMBL" id="QWLB01000015">
    <property type="protein sequence ID" value="RIH92692.1"/>
    <property type="molecule type" value="Genomic_DNA"/>
</dbReference>
<dbReference type="AlphaFoldDB" id="A0A399FCG0"/>
<sequence>MTLDEKIYQQVQGLPQSLQEELLDFVQFLRMKAEQREKQEWFDFSLSSALKDMDNEPALYSLTDIKVAFE</sequence>
<dbReference type="RefSeq" id="WP_186813125.1">
    <property type="nucleotide sequence ID" value="NZ_BJXM01000014.1"/>
</dbReference>
<dbReference type="Proteomes" id="UP000266178">
    <property type="component" value="Unassembled WGS sequence"/>
</dbReference>
<reference evidence="2 3" key="1">
    <citation type="submission" date="2018-08" db="EMBL/GenBank/DDBJ databases">
        <title>Meiothermus granaticius genome AF-68 sequencing project.</title>
        <authorList>
            <person name="Da Costa M.S."/>
            <person name="Albuquerque L."/>
            <person name="Raposo P."/>
            <person name="Froufe H.J.C."/>
            <person name="Barroso C.S."/>
            <person name="Egas C."/>
        </authorList>
    </citation>
    <scope>NUCLEOTIDE SEQUENCE [LARGE SCALE GENOMIC DNA]</scope>
    <source>
        <strain evidence="2 3">AF-68</strain>
    </source>
</reference>
<proteinExistence type="predicted"/>
<evidence type="ECO:0000259" key="1">
    <source>
        <dbReference type="Pfam" id="PF10047"/>
    </source>
</evidence>
<protein>
    <recommendedName>
        <fullName evidence="1">DUF2281 domain-containing protein</fullName>
    </recommendedName>
</protein>
<evidence type="ECO:0000313" key="3">
    <source>
        <dbReference type="Proteomes" id="UP000266178"/>
    </source>
</evidence>
<comment type="caution">
    <text evidence="2">The sequence shown here is derived from an EMBL/GenBank/DDBJ whole genome shotgun (WGS) entry which is preliminary data.</text>
</comment>
<accession>A0A399FCG0</accession>
<keyword evidence="3" id="KW-1185">Reference proteome</keyword>
<feature type="domain" description="DUF2281" evidence="1">
    <location>
        <begin position="6"/>
        <end position="52"/>
    </location>
</feature>
<dbReference type="Pfam" id="PF10047">
    <property type="entry name" value="DUF2281"/>
    <property type="match status" value="1"/>
</dbReference>
<gene>
    <name evidence="2" type="ORF">Mgrana_01354</name>
</gene>
<evidence type="ECO:0000313" key="2">
    <source>
        <dbReference type="EMBL" id="RIH92692.1"/>
    </source>
</evidence>
<organism evidence="2 3">
    <name type="scientific">Meiothermus granaticius NBRC 107808</name>
    <dbReference type="NCBI Taxonomy" id="1227551"/>
    <lineage>
        <taxon>Bacteria</taxon>
        <taxon>Thermotogati</taxon>
        <taxon>Deinococcota</taxon>
        <taxon>Deinococci</taxon>
        <taxon>Thermales</taxon>
        <taxon>Thermaceae</taxon>
        <taxon>Meiothermus</taxon>
    </lineage>
</organism>